<sequence length="390" mass="42978">MSAQRRGARGVELPSPEEFAAGPRRNLLEELHLLYRAAGPPSVREISEGIKEAEAVGFRATMDRNLVAALLSGRRWPTEYQLETLVRFLAQGALRRKSPDEEANDFARLHRAAANDQTERISLTPLPEAEPHQVKLGDTLVRDIMTPRVDLVAIEDWKTVRQACIAALRSGRSRIPVISQDGESIIGMVYLKDLVRHIFVSHKRHDGESELVSVVLRGVDFVHAAQNAGDVLREMQRTHNHAAVVIDDHGTMVGIVTMEDILEVIVGPIEDEHDQRSSMEPRHERKYRVLPRFRACELAGLYSFEASVATEAATVGELLAESLGHAPASGSSTVMELRAHVVKPPPREVGPKALRLTAESHPSDQHQLLTVLVEPINAASAEEGSPDEAT</sequence>
<evidence type="ECO:0000313" key="8">
    <source>
        <dbReference type="EMBL" id="MBL1086761.1"/>
    </source>
</evidence>
<dbReference type="AlphaFoldDB" id="A0A937ERB1"/>
<keyword evidence="4" id="KW-0677">Repeat</keyword>
<dbReference type="PANTHER" id="PTHR22777:SF32">
    <property type="entry name" value="UPF0053 INNER MEMBRANE PROTEIN YFJD"/>
    <property type="match status" value="1"/>
</dbReference>
<evidence type="ECO:0000259" key="7">
    <source>
        <dbReference type="PROSITE" id="PS51371"/>
    </source>
</evidence>
<keyword evidence="5 6" id="KW-0129">CBS domain</keyword>
<keyword evidence="3" id="KW-0472">Membrane</keyword>
<protein>
    <submittedName>
        <fullName evidence="8">CBS domain-containing protein</fullName>
    </submittedName>
</protein>
<dbReference type="CDD" id="cd04590">
    <property type="entry name" value="CBS_pair_CorC_HlyC_assoc"/>
    <property type="match status" value="1"/>
</dbReference>
<evidence type="ECO:0000256" key="6">
    <source>
        <dbReference type="PROSITE-ProRule" id="PRU00703"/>
    </source>
</evidence>
<reference evidence="8" key="1">
    <citation type="submission" date="2021-01" db="EMBL/GenBank/DDBJ databases">
        <title>WGS of actinomycetes isolated from Thailand.</title>
        <authorList>
            <person name="Thawai C."/>
        </authorList>
    </citation>
    <scope>NUCLEOTIDE SEQUENCE</scope>
    <source>
        <strain evidence="8">RCU-197</strain>
    </source>
</reference>
<dbReference type="SUPFAM" id="SSF54631">
    <property type="entry name" value="CBS-domain pair"/>
    <property type="match status" value="1"/>
</dbReference>
<name>A0A937ERB1_9ACTN</name>
<evidence type="ECO:0000256" key="3">
    <source>
        <dbReference type="ARBA" id="ARBA00022475"/>
    </source>
</evidence>
<dbReference type="GO" id="GO:0005886">
    <property type="term" value="C:plasma membrane"/>
    <property type="evidence" value="ECO:0007669"/>
    <property type="project" value="UniProtKB-SubCell"/>
</dbReference>
<evidence type="ECO:0000313" key="9">
    <source>
        <dbReference type="Proteomes" id="UP000661858"/>
    </source>
</evidence>
<gene>
    <name evidence="8" type="ORF">JK359_33180</name>
</gene>
<keyword evidence="9" id="KW-1185">Reference proteome</keyword>
<dbReference type="PROSITE" id="PS51371">
    <property type="entry name" value="CBS"/>
    <property type="match status" value="2"/>
</dbReference>
<dbReference type="Pfam" id="PF00571">
    <property type="entry name" value="CBS"/>
    <property type="match status" value="2"/>
</dbReference>
<dbReference type="EMBL" id="JAERRK010000025">
    <property type="protein sequence ID" value="MBL1086761.1"/>
    <property type="molecule type" value="Genomic_DNA"/>
</dbReference>
<organism evidence="8 9">
    <name type="scientific">Streptomyces actinomycinicus</name>
    <dbReference type="NCBI Taxonomy" id="1695166"/>
    <lineage>
        <taxon>Bacteria</taxon>
        <taxon>Bacillati</taxon>
        <taxon>Actinomycetota</taxon>
        <taxon>Actinomycetes</taxon>
        <taxon>Kitasatosporales</taxon>
        <taxon>Streptomycetaceae</taxon>
        <taxon>Streptomyces</taxon>
    </lineage>
</organism>
<dbReference type="SMART" id="SM00116">
    <property type="entry name" value="CBS"/>
    <property type="match status" value="2"/>
</dbReference>
<dbReference type="Gene3D" id="3.10.580.10">
    <property type="entry name" value="CBS-domain"/>
    <property type="match status" value="1"/>
</dbReference>
<dbReference type="InterPro" id="IPR046342">
    <property type="entry name" value="CBS_dom_sf"/>
</dbReference>
<evidence type="ECO:0000256" key="1">
    <source>
        <dbReference type="ARBA" id="ARBA00004651"/>
    </source>
</evidence>
<proteinExistence type="inferred from homology"/>
<comment type="subcellular location">
    <subcellularLocation>
        <location evidence="1">Cell membrane</location>
        <topology evidence="1">Multi-pass membrane protein</topology>
    </subcellularLocation>
</comment>
<dbReference type="RefSeq" id="WP_201843316.1">
    <property type="nucleotide sequence ID" value="NZ_JAERRK010000025.1"/>
</dbReference>
<evidence type="ECO:0000256" key="4">
    <source>
        <dbReference type="ARBA" id="ARBA00022737"/>
    </source>
</evidence>
<dbReference type="Proteomes" id="UP000661858">
    <property type="component" value="Unassembled WGS sequence"/>
</dbReference>
<comment type="caution">
    <text evidence="8">The sequence shown here is derived from an EMBL/GenBank/DDBJ whole genome shotgun (WGS) entry which is preliminary data.</text>
</comment>
<feature type="domain" description="CBS" evidence="7">
    <location>
        <begin position="145"/>
        <end position="204"/>
    </location>
</feature>
<dbReference type="InterPro" id="IPR000644">
    <property type="entry name" value="CBS_dom"/>
</dbReference>
<keyword evidence="3" id="KW-1003">Cell membrane</keyword>
<dbReference type="PANTHER" id="PTHR22777">
    <property type="entry name" value="HEMOLYSIN-RELATED"/>
    <property type="match status" value="1"/>
</dbReference>
<accession>A0A937ERB1</accession>
<dbReference type="InterPro" id="IPR044751">
    <property type="entry name" value="Ion_transp-like_CBS"/>
</dbReference>
<evidence type="ECO:0000256" key="5">
    <source>
        <dbReference type="ARBA" id="ARBA00023122"/>
    </source>
</evidence>
<evidence type="ECO:0000256" key="2">
    <source>
        <dbReference type="ARBA" id="ARBA00006337"/>
    </source>
</evidence>
<feature type="domain" description="CBS" evidence="7">
    <location>
        <begin position="215"/>
        <end position="272"/>
    </location>
</feature>
<comment type="similarity">
    <text evidence="2">Belongs to the UPF0053 family.</text>
</comment>